<evidence type="ECO:0000256" key="5">
    <source>
        <dbReference type="SAM" id="SignalP"/>
    </source>
</evidence>
<dbReference type="SUPFAM" id="SSF49401">
    <property type="entry name" value="Bacterial adhesins"/>
    <property type="match status" value="1"/>
</dbReference>
<comment type="caution">
    <text evidence="7">The sequence shown here is derived from an EMBL/GenBank/DDBJ whole genome shotgun (WGS) entry which is preliminary data.</text>
</comment>
<dbReference type="PANTHER" id="PTHR33420">
    <property type="entry name" value="FIMBRIAL SUBUNIT ELFA-RELATED"/>
    <property type="match status" value="1"/>
</dbReference>
<protein>
    <recommendedName>
        <fullName evidence="6">Fimbrial-type adhesion domain-containing protein</fullName>
    </recommendedName>
</protein>
<dbReference type="PATRIC" id="fig|1656095.3.peg.3807"/>
<evidence type="ECO:0000256" key="1">
    <source>
        <dbReference type="ARBA" id="ARBA00004561"/>
    </source>
</evidence>
<dbReference type="OrthoDB" id="6565676at2"/>
<keyword evidence="3 5" id="KW-0732">Signal</keyword>
<dbReference type="InterPro" id="IPR000259">
    <property type="entry name" value="Adhesion_dom_fimbrial"/>
</dbReference>
<dbReference type="Pfam" id="PF00419">
    <property type="entry name" value="Fimbrial"/>
    <property type="match status" value="1"/>
</dbReference>
<dbReference type="RefSeq" id="WP_024557857.1">
    <property type="nucleotide sequence ID" value="NZ_LFEJ01000027.1"/>
</dbReference>
<dbReference type="InterPro" id="IPR008966">
    <property type="entry name" value="Adhesion_dom_sf"/>
</dbReference>
<dbReference type="GO" id="GO:0043709">
    <property type="term" value="P:cell adhesion involved in single-species biofilm formation"/>
    <property type="evidence" value="ECO:0007669"/>
    <property type="project" value="TreeGrafter"/>
</dbReference>
<comment type="similarity">
    <text evidence="2">Belongs to the fimbrial protein family.</text>
</comment>
<proteinExistence type="inferred from homology"/>
<feature type="chain" id="PRO_5005310847" description="Fimbrial-type adhesion domain-containing protein" evidence="5">
    <location>
        <begin position="22"/>
        <end position="175"/>
    </location>
</feature>
<comment type="subcellular location">
    <subcellularLocation>
        <location evidence="1">Fimbrium</location>
    </subcellularLocation>
</comment>
<dbReference type="AlphaFoldDB" id="A0A0J8VGT4"/>
<keyword evidence="8" id="KW-1185">Reference proteome</keyword>
<dbReference type="Gene3D" id="2.60.40.1090">
    <property type="entry name" value="Fimbrial-type adhesion domain"/>
    <property type="match status" value="1"/>
</dbReference>
<dbReference type="STRING" id="1121863.GCA_000621185_03803"/>
<gene>
    <name evidence="7" type="ORF">ACH50_20675</name>
</gene>
<evidence type="ECO:0000313" key="7">
    <source>
        <dbReference type="EMBL" id="KMV32446.1"/>
    </source>
</evidence>
<feature type="signal peptide" evidence="5">
    <location>
        <begin position="1"/>
        <end position="21"/>
    </location>
</feature>
<reference evidence="7 8" key="1">
    <citation type="submission" date="2015-06" db="EMBL/GenBank/DDBJ databases">
        <title>Genome sequencing of Cronobacter sp. strain DJ34 isolated from petroleum contaminated sludge of Duliajan Oil Fields, Assam, India.</title>
        <authorList>
            <person name="Pal S."/>
            <person name="Banerjee T.D."/>
            <person name="Roy A."/>
            <person name="Sar P."/>
            <person name="Kazy S.K."/>
        </authorList>
    </citation>
    <scope>NUCLEOTIDE SEQUENCE [LARGE SCALE GENOMIC DNA]</scope>
    <source>
        <strain evidence="7 8">DJ34</strain>
    </source>
</reference>
<dbReference type="Proteomes" id="UP000037315">
    <property type="component" value="Unassembled WGS sequence"/>
</dbReference>
<feature type="domain" description="Fimbrial-type adhesion" evidence="6">
    <location>
        <begin position="32"/>
        <end position="173"/>
    </location>
</feature>
<dbReference type="EMBL" id="LFEJ01000027">
    <property type="protein sequence ID" value="KMV32446.1"/>
    <property type="molecule type" value="Genomic_DNA"/>
</dbReference>
<sequence>MKKLALIIAISSVLTSAVAIAANDIPAVLDISGSVQDSTSGCAVELSRSLVHLASQDVAALPEQGQPLSDAISRDAVSAFLTGDNCKGIALNFMGTVAGDGSALSNADEGSAAATGVGIGVYDASGEIITPNVSARYIMQGVNSYPFHLAMVKLKNQEPTPGSVQSSVTVQIDRM</sequence>
<evidence type="ECO:0000256" key="2">
    <source>
        <dbReference type="ARBA" id="ARBA00006671"/>
    </source>
</evidence>
<dbReference type="InterPro" id="IPR036937">
    <property type="entry name" value="Adhesion_dom_fimbrial_sf"/>
</dbReference>
<evidence type="ECO:0000256" key="3">
    <source>
        <dbReference type="ARBA" id="ARBA00022729"/>
    </source>
</evidence>
<keyword evidence="4" id="KW-0281">Fimbrium</keyword>
<dbReference type="GO" id="GO:0009289">
    <property type="term" value="C:pilus"/>
    <property type="evidence" value="ECO:0007669"/>
    <property type="project" value="UniProtKB-SubCell"/>
</dbReference>
<accession>A0A0J8VGT4</accession>
<evidence type="ECO:0000259" key="6">
    <source>
        <dbReference type="Pfam" id="PF00419"/>
    </source>
</evidence>
<organism evidence="7 8">
    <name type="scientific">Franconibacter pulveris</name>
    <dbReference type="NCBI Taxonomy" id="435910"/>
    <lineage>
        <taxon>Bacteria</taxon>
        <taxon>Pseudomonadati</taxon>
        <taxon>Pseudomonadota</taxon>
        <taxon>Gammaproteobacteria</taxon>
        <taxon>Enterobacterales</taxon>
        <taxon>Enterobacteriaceae</taxon>
        <taxon>Franconibacter</taxon>
    </lineage>
</organism>
<evidence type="ECO:0000256" key="4">
    <source>
        <dbReference type="ARBA" id="ARBA00023263"/>
    </source>
</evidence>
<dbReference type="InterPro" id="IPR050263">
    <property type="entry name" value="Bact_Fimbrial_Adh_Pro"/>
</dbReference>
<dbReference type="PANTHER" id="PTHR33420:SF3">
    <property type="entry name" value="FIMBRIAL SUBUNIT ELFA"/>
    <property type="match status" value="1"/>
</dbReference>
<name>A0A0J8VGT4_9ENTR</name>
<evidence type="ECO:0000313" key="8">
    <source>
        <dbReference type="Proteomes" id="UP000037315"/>
    </source>
</evidence>